<gene>
    <name evidence="2" type="ORF">niasHT_021428</name>
</gene>
<sequence length="208" mass="22765">MATTVVASIGLQLLILGTIVQLSYGGEPKCWHSFRHVNHKNGNELQKEFKEIFENVWRQGQIKGQDDPLECHLPGTKGCRTITCTNPDGGELFRITGCQTPNDDCPDEFKKLCAAKYDCKKCDQDKEGDLCNNQIELVKAPKTTLNIHIESMPFSGATGAMPTTAIDTASAKLIIAIIGNAVLLLTMRGHHNAGKKNAAKNMAIMQIQ</sequence>
<keyword evidence="3" id="KW-1185">Reference proteome</keyword>
<comment type="caution">
    <text evidence="2">The sequence shown here is derived from an EMBL/GenBank/DDBJ whole genome shotgun (WGS) entry which is preliminary data.</text>
</comment>
<reference evidence="2 3" key="1">
    <citation type="submission" date="2024-10" db="EMBL/GenBank/DDBJ databases">
        <authorList>
            <person name="Kim D."/>
        </authorList>
    </citation>
    <scope>NUCLEOTIDE SEQUENCE [LARGE SCALE GENOMIC DNA]</scope>
    <source>
        <strain evidence="2">BH-2024</strain>
    </source>
</reference>
<name>A0ABD2K3F9_9BILA</name>
<organism evidence="2 3">
    <name type="scientific">Heterodera trifolii</name>
    <dbReference type="NCBI Taxonomy" id="157864"/>
    <lineage>
        <taxon>Eukaryota</taxon>
        <taxon>Metazoa</taxon>
        <taxon>Ecdysozoa</taxon>
        <taxon>Nematoda</taxon>
        <taxon>Chromadorea</taxon>
        <taxon>Rhabditida</taxon>
        <taxon>Tylenchina</taxon>
        <taxon>Tylenchomorpha</taxon>
        <taxon>Tylenchoidea</taxon>
        <taxon>Heteroderidae</taxon>
        <taxon>Heteroderinae</taxon>
        <taxon>Heterodera</taxon>
    </lineage>
</organism>
<evidence type="ECO:0000256" key="1">
    <source>
        <dbReference type="SAM" id="SignalP"/>
    </source>
</evidence>
<accession>A0ABD2K3F9</accession>
<dbReference type="EMBL" id="JBICBT010000842">
    <property type="protein sequence ID" value="KAL3097324.1"/>
    <property type="molecule type" value="Genomic_DNA"/>
</dbReference>
<feature type="chain" id="PRO_5044894328" evidence="1">
    <location>
        <begin position="26"/>
        <end position="208"/>
    </location>
</feature>
<evidence type="ECO:0000313" key="2">
    <source>
        <dbReference type="EMBL" id="KAL3097324.1"/>
    </source>
</evidence>
<dbReference type="Proteomes" id="UP001620626">
    <property type="component" value="Unassembled WGS sequence"/>
</dbReference>
<feature type="signal peptide" evidence="1">
    <location>
        <begin position="1"/>
        <end position="25"/>
    </location>
</feature>
<keyword evidence="1" id="KW-0732">Signal</keyword>
<protein>
    <submittedName>
        <fullName evidence="2">Uncharacterized protein</fullName>
    </submittedName>
</protein>
<dbReference type="AlphaFoldDB" id="A0ABD2K3F9"/>
<proteinExistence type="predicted"/>
<evidence type="ECO:0000313" key="3">
    <source>
        <dbReference type="Proteomes" id="UP001620626"/>
    </source>
</evidence>